<accession>A0A9J6DX53</accession>
<organism evidence="1 2">
    <name type="scientific">Rhipicephalus microplus</name>
    <name type="common">Cattle tick</name>
    <name type="synonym">Boophilus microplus</name>
    <dbReference type="NCBI Taxonomy" id="6941"/>
    <lineage>
        <taxon>Eukaryota</taxon>
        <taxon>Metazoa</taxon>
        <taxon>Ecdysozoa</taxon>
        <taxon>Arthropoda</taxon>
        <taxon>Chelicerata</taxon>
        <taxon>Arachnida</taxon>
        <taxon>Acari</taxon>
        <taxon>Parasitiformes</taxon>
        <taxon>Ixodida</taxon>
        <taxon>Ixodoidea</taxon>
        <taxon>Ixodidae</taxon>
        <taxon>Rhipicephalinae</taxon>
        <taxon>Rhipicephalus</taxon>
        <taxon>Boophilus</taxon>
    </lineage>
</organism>
<sequence>MRREDIGSIHFGGTEIPKDSFLANEDTFRSLSFNFLTGRSVAELQKPRSNPAQRAEYLQRANLNYRLSRAHRLIETHSALCQVGGGFSAEPLGPQRPPLNIIRACVVLHNLMLQESPHSRLTYNPPGYGDHDDWQGSCMEGA</sequence>
<gene>
    <name evidence="1" type="ORF">HPB51_025810</name>
</gene>
<reference evidence="1" key="1">
    <citation type="journal article" date="2020" name="Cell">
        <title>Large-Scale Comparative Analyses of Tick Genomes Elucidate Their Genetic Diversity and Vector Capacities.</title>
        <authorList>
            <consortium name="Tick Genome and Microbiome Consortium (TIGMIC)"/>
            <person name="Jia N."/>
            <person name="Wang J."/>
            <person name="Shi W."/>
            <person name="Du L."/>
            <person name="Sun Y."/>
            <person name="Zhan W."/>
            <person name="Jiang J.F."/>
            <person name="Wang Q."/>
            <person name="Zhang B."/>
            <person name="Ji P."/>
            <person name="Bell-Sakyi L."/>
            <person name="Cui X.M."/>
            <person name="Yuan T.T."/>
            <person name="Jiang B.G."/>
            <person name="Yang W.F."/>
            <person name="Lam T.T."/>
            <person name="Chang Q.C."/>
            <person name="Ding S.J."/>
            <person name="Wang X.J."/>
            <person name="Zhu J.G."/>
            <person name="Ruan X.D."/>
            <person name="Zhao L."/>
            <person name="Wei J.T."/>
            <person name="Ye R.Z."/>
            <person name="Que T.C."/>
            <person name="Du C.H."/>
            <person name="Zhou Y.H."/>
            <person name="Cheng J.X."/>
            <person name="Dai P.F."/>
            <person name="Guo W.B."/>
            <person name="Han X.H."/>
            <person name="Huang E.J."/>
            <person name="Li L.F."/>
            <person name="Wei W."/>
            <person name="Gao Y.C."/>
            <person name="Liu J.Z."/>
            <person name="Shao H.Z."/>
            <person name="Wang X."/>
            <person name="Wang C.C."/>
            <person name="Yang T.C."/>
            <person name="Huo Q.B."/>
            <person name="Li W."/>
            <person name="Chen H.Y."/>
            <person name="Chen S.E."/>
            <person name="Zhou L.G."/>
            <person name="Ni X.B."/>
            <person name="Tian J.H."/>
            <person name="Sheng Y."/>
            <person name="Liu T."/>
            <person name="Pan Y.S."/>
            <person name="Xia L.Y."/>
            <person name="Li J."/>
            <person name="Zhao F."/>
            <person name="Cao W.C."/>
        </authorList>
    </citation>
    <scope>NUCLEOTIDE SEQUENCE</scope>
    <source>
        <strain evidence="1">Rmic-2018</strain>
    </source>
</reference>
<dbReference type="EMBL" id="JABSTU010000007">
    <property type="protein sequence ID" value="KAH8026843.1"/>
    <property type="molecule type" value="Genomic_DNA"/>
</dbReference>
<evidence type="ECO:0000313" key="2">
    <source>
        <dbReference type="Proteomes" id="UP000821866"/>
    </source>
</evidence>
<name>A0A9J6DX53_RHIMP</name>
<reference evidence="1" key="2">
    <citation type="submission" date="2021-09" db="EMBL/GenBank/DDBJ databases">
        <authorList>
            <person name="Jia N."/>
            <person name="Wang J."/>
            <person name="Shi W."/>
            <person name="Du L."/>
            <person name="Sun Y."/>
            <person name="Zhan W."/>
            <person name="Jiang J."/>
            <person name="Wang Q."/>
            <person name="Zhang B."/>
            <person name="Ji P."/>
            <person name="Sakyi L.B."/>
            <person name="Cui X."/>
            <person name="Yuan T."/>
            <person name="Jiang B."/>
            <person name="Yang W."/>
            <person name="Lam T.T.-Y."/>
            <person name="Chang Q."/>
            <person name="Ding S."/>
            <person name="Wang X."/>
            <person name="Zhu J."/>
            <person name="Ruan X."/>
            <person name="Zhao L."/>
            <person name="Wei J."/>
            <person name="Que T."/>
            <person name="Du C."/>
            <person name="Cheng J."/>
            <person name="Dai P."/>
            <person name="Han X."/>
            <person name="Huang E."/>
            <person name="Gao Y."/>
            <person name="Liu J."/>
            <person name="Shao H."/>
            <person name="Ye R."/>
            <person name="Li L."/>
            <person name="Wei W."/>
            <person name="Wang X."/>
            <person name="Wang C."/>
            <person name="Huo Q."/>
            <person name="Li W."/>
            <person name="Guo W."/>
            <person name="Chen H."/>
            <person name="Chen S."/>
            <person name="Zhou L."/>
            <person name="Zhou L."/>
            <person name="Ni X."/>
            <person name="Tian J."/>
            <person name="Zhou Y."/>
            <person name="Sheng Y."/>
            <person name="Liu T."/>
            <person name="Pan Y."/>
            <person name="Xia L."/>
            <person name="Li J."/>
            <person name="Zhao F."/>
            <person name="Cao W."/>
        </authorList>
    </citation>
    <scope>NUCLEOTIDE SEQUENCE</scope>
    <source>
        <strain evidence="1">Rmic-2018</strain>
        <tissue evidence="1">Larvae</tissue>
    </source>
</reference>
<evidence type="ECO:0008006" key="3">
    <source>
        <dbReference type="Google" id="ProtNLM"/>
    </source>
</evidence>
<evidence type="ECO:0000313" key="1">
    <source>
        <dbReference type="EMBL" id="KAH8026843.1"/>
    </source>
</evidence>
<dbReference type="AlphaFoldDB" id="A0A9J6DX53"/>
<keyword evidence="2" id="KW-1185">Reference proteome</keyword>
<dbReference type="VEuPathDB" id="VectorBase:LOC119177994"/>
<dbReference type="Proteomes" id="UP000821866">
    <property type="component" value="Unassembled WGS sequence"/>
</dbReference>
<proteinExistence type="predicted"/>
<comment type="caution">
    <text evidence="1">The sequence shown here is derived from an EMBL/GenBank/DDBJ whole genome shotgun (WGS) entry which is preliminary data.</text>
</comment>
<protein>
    <recommendedName>
        <fullName evidence="3">DDE Tnp4 domain-containing protein</fullName>
    </recommendedName>
</protein>